<dbReference type="OrthoDB" id="338531at2759"/>
<dbReference type="PROSITE" id="PS51011">
    <property type="entry name" value="ARID"/>
    <property type="match status" value="2"/>
</dbReference>
<reference evidence="3 4" key="1">
    <citation type="submission" date="2019-09" db="EMBL/GenBank/DDBJ databases">
        <title>A chromosome-level genome assembly of the Chinese tupelo Nyssa sinensis.</title>
        <authorList>
            <person name="Yang X."/>
            <person name="Kang M."/>
            <person name="Yang Y."/>
            <person name="Xiong H."/>
            <person name="Wang M."/>
            <person name="Zhang Z."/>
            <person name="Wang Z."/>
            <person name="Wu H."/>
            <person name="Ma T."/>
            <person name="Liu J."/>
            <person name="Xi Z."/>
        </authorList>
    </citation>
    <scope>NUCLEOTIDE SEQUENCE [LARGE SCALE GENOMIC DNA]</scope>
    <source>
        <strain evidence="3">J267</strain>
        <tissue evidence="3">Leaf</tissue>
    </source>
</reference>
<evidence type="ECO:0000313" key="4">
    <source>
        <dbReference type="Proteomes" id="UP000325577"/>
    </source>
</evidence>
<feature type="compositionally biased region" description="Low complexity" evidence="1">
    <location>
        <begin position="276"/>
        <end position="289"/>
    </location>
</feature>
<dbReference type="PANTHER" id="PTHR46691:SF5">
    <property type="entry name" value="HMG (HIGH MOBILITY GROUP) BOX PROTEIN"/>
    <property type="match status" value="1"/>
</dbReference>
<dbReference type="EMBL" id="CM018034">
    <property type="protein sequence ID" value="KAA8543486.1"/>
    <property type="molecule type" value="Genomic_DNA"/>
</dbReference>
<protein>
    <recommendedName>
        <fullName evidence="2">ARID domain-containing protein</fullName>
    </recommendedName>
</protein>
<dbReference type="SMART" id="SM01014">
    <property type="entry name" value="ARID"/>
    <property type="match status" value="2"/>
</dbReference>
<gene>
    <name evidence="3" type="ORF">F0562_021019</name>
</gene>
<feature type="region of interest" description="Disordered" evidence="1">
    <location>
        <begin position="145"/>
        <end position="175"/>
    </location>
</feature>
<feature type="domain" description="ARID" evidence="2">
    <location>
        <begin position="182"/>
        <end position="269"/>
    </location>
</feature>
<proteinExistence type="predicted"/>
<organism evidence="3 4">
    <name type="scientific">Nyssa sinensis</name>
    <dbReference type="NCBI Taxonomy" id="561372"/>
    <lineage>
        <taxon>Eukaryota</taxon>
        <taxon>Viridiplantae</taxon>
        <taxon>Streptophyta</taxon>
        <taxon>Embryophyta</taxon>
        <taxon>Tracheophyta</taxon>
        <taxon>Spermatophyta</taxon>
        <taxon>Magnoliopsida</taxon>
        <taxon>eudicotyledons</taxon>
        <taxon>Gunneridae</taxon>
        <taxon>Pentapetalae</taxon>
        <taxon>asterids</taxon>
        <taxon>Cornales</taxon>
        <taxon>Nyssaceae</taxon>
        <taxon>Nyssa</taxon>
    </lineage>
</organism>
<keyword evidence="4" id="KW-1185">Reference proteome</keyword>
<evidence type="ECO:0000256" key="1">
    <source>
        <dbReference type="SAM" id="MobiDB-lite"/>
    </source>
</evidence>
<name>A0A5J5BLF6_9ASTE</name>
<evidence type="ECO:0000313" key="3">
    <source>
        <dbReference type="EMBL" id="KAA8543486.1"/>
    </source>
</evidence>
<sequence>MADHGKGTNYALSRSLADSVPYKQVITNPPLFKRTLEKLHDSLGTNLQIPNLRGKELNLHRLFWEVTCRGGILKVIKDQKLNEVHAVFPEITYGSTLLQLYNSLLYQYEQLYYGGEDRNSLSDAPPPSVSLETIFEDVFGPEEPFSGPSVHTDRLNPVRKPIDSLPDSSSDTSPTATYEQVIMNPHLFKVTLEKLHATLGTDLEIPILGGQKLELHRLFLEVTSRGGIHKVLKDRKLDEVSAVFPAITDANTLLQLYYTLLDQYEKIYFKGKVRRSPSADPQPSSSARPEATVGATQQRESNNVPLLSLGSFKESVLDQCDNDAINWNDNATDCNSPWTVQKPTSLVIKERQPPAKAQVVATQQTEKNNITSTKNSIEKLSPGRFKIHLRSPSAGHQPSSLGGTVTVPGTVLPSAEVKMIAAQWDTISSHEKQDMTTQLLADTVDTTLKRIYSNVEGKCENTEKEDRAAKLSRADEIIAAQGDGISKHEKQDMTTQFLADTLKRICSNVEGKCENTEKENRATKLSRGAR</sequence>
<dbReference type="Proteomes" id="UP000325577">
    <property type="component" value="Linkage Group LG11"/>
</dbReference>
<feature type="compositionally biased region" description="Basic and acidic residues" evidence="1">
    <location>
        <begin position="151"/>
        <end position="162"/>
    </location>
</feature>
<feature type="compositionally biased region" description="Low complexity" evidence="1">
    <location>
        <begin position="163"/>
        <end position="175"/>
    </location>
</feature>
<evidence type="ECO:0000259" key="2">
    <source>
        <dbReference type="PROSITE" id="PS51011"/>
    </source>
</evidence>
<accession>A0A5J5BLF6</accession>
<dbReference type="AlphaFoldDB" id="A0A5J5BLF6"/>
<dbReference type="SMART" id="SM00501">
    <property type="entry name" value="BRIGHT"/>
    <property type="match status" value="2"/>
</dbReference>
<dbReference type="Pfam" id="PF01388">
    <property type="entry name" value="ARID"/>
    <property type="match status" value="2"/>
</dbReference>
<dbReference type="GO" id="GO:0003677">
    <property type="term" value="F:DNA binding"/>
    <property type="evidence" value="ECO:0007669"/>
    <property type="project" value="InterPro"/>
</dbReference>
<feature type="domain" description="ARID" evidence="2">
    <location>
        <begin position="26"/>
        <end position="113"/>
    </location>
</feature>
<dbReference type="InterPro" id="IPR001606">
    <property type="entry name" value="ARID_dom"/>
</dbReference>
<dbReference type="InterPro" id="IPR036431">
    <property type="entry name" value="ARID_dom_sf"/>
</dbReference>
<dbReference type="PANTHER" id="PTHR46691">
    <property type="entry name" value="HIGH MOBILITY GROUP B PROTEIN 9"/>
    <property type="match status" value="1"/>
</dbReference>
<feature type="region of interest" description="Disordered" evidence="1">
    <location>
        <begin position="274"/>
        <end position="300"/>
    </location>
</feature>
<dbReference type="Gene3D" id="1.10.150.60">
    <property type="entry name" value="ARID DNA-binding domain"/>
    <property type="match status" value="2"/>
</dbReference>
<dbReference type="SUPFAM" id="SSF46774">
    <property type="entry name" value="ARID-like"/>
    <property type="match status" value="2"/>
</dbReference>